<dbReference type="Gene3D" id="3.40.50.300">
    <property type="entry name" value="P-loop containing nucleotide triphosphate hydrolases"/>
    <property type="match status" value="1"/>
</dbReference>
<accession>A0A644Y7F6</accession>
<proteinExistence type="predicted"/>
<dbReference type="EC" id="2.7.1.48" evidence="2"/>
<name>A0A644Y7F6_9ZZZZ</name>
<organism evidence="2">
    <name type="scientific">bioreactor metagenome</name>
    <dbReference type="NCBI Taxonomy" id="1076179"/>
    <lineage>
        <taxon>unclassified sequences</taxon>
        <taxon>metagenomes</taxon>
        <taxon>ecological metagenomes</taxon>
    </lineage>
</organism>
<dbReference type="Pfam" id="PF00485">
    <property type="entry name" value="PRK"/>
    <property type="match status" value="1"/>
</dbReference>
<protein>
    <submittedName>
        <fullName evidence="2">Uridine kinase</fullName>
        <ecNumber evidence="2">2.7.1.48</ecNumber>
    </submittedName>
</protein>
<dbReference type="CDD" id="cd02028">
    <property type="entry name" value="UMPK_like"/>
    <property type="match status" value="1"/>
</dbReference>
<dbReference type="Gene3D" id="3.30.980.10">
    <property type="entry name" value="Threonyl-trna Synthetase, Chain A, domain 2"/>
    <property type="match status" value="1"/>
</dbReference>
<dbReference type="InterPro" id="IPR018163">
    <property type="entry name" value="Thr/Ala-tRNA-synth_IIc_edit"/>
</dbReference>
<comment type="caution">
    <text evidence="2">The sequence shown here is derived from an EMBL/GenBank/DDBJ whole genome shotgun (WGS) entry which is preliminary data.</text>
</comment>
<dbReference type="AlphaFoldDB" id="A0A644Y7F6"/>
<dbReference type="SUPFAM" id="SSF52540">
    <property type="entry name" value="P-loop containing nucleoside triphosphate hydrolases"/>
    <property type="match status" value="1"/>
</dbReference>
<dbReference type="SMART" id="SM00382">
    <property type="entry name" value="AAA"/>
    <property type="match status" value="1"/>
</dbReference>
<dbReference type="InterPro" id="IPR027417">
    <property type="entry name" value="P-loop_NTPase"/>
</dbReference>
<feature type="domain" description="AAA+ ATPase" evidence="1">
    <location>
        <begin position="293"/>
        <end position="454"/>
    </location>
</feature>
<dbReference type="GO" id="GO:0005524">
    <property type="term" value="F:ATP binding"/>
    <property type="evidence" value="ECO:0007669"/>
    <property type="project" value="InterPro"/>
</dbReference>
<dbReference type="PANTHER" id="PTHR10285">
    <property type="entry name" value="URIDINE KINASE"/>
    <property type="match status" value="1"/>
</dbReference>
<evidence type="ECO:0000313" key="2">
    <source>
        <dbReference type="EMBL" id="MPM23878.1"/>
    </source>
</evidence>
<evidence type="ECO:0000259" key="1">
    <source>
        <dbReference type="SMART" id="SM00382"/>
    </source>
</evidence>
<reference evidence="2" key="1">
    <citation type="submission" date="2019-08" db="EMBL/GenBank/DDBJ databases">
        <authorList>
            <person name="Kucharzyk K."/>
            <person name="Murdoch R.W."/>
            <person name="Higgins S."/>
            <person name="Loffler F."/>
        </authorList>
    </citation>
    <scope>NUCLEOTIDE SEQUENCE</scope>
</reference>
<dbReference type="EMBL" id="VSSQ01004134">
    <property type="protein sequence ID" value="MPM23878.1"/>
    <property type="molecule type" value="Genomic_DNA"/>
</dbReference>
<dbReference type="GO" id="GO:0004849">
    <property type="term" value="F:uridine kinase activity"/>
    <property type="evidence" value="ECO:0007669"/>
    <property type="project" value="UniProtKB-EC"/>
</dbReference>
<keyword evidence="2" id="KW-0418">Kinase</keyword>
<gene>
    <name evidence="2" type="primary">udk_29</name>
    <name evidence="2" type="ORF">SDC9_70355</name>
</gene>
<keyword evidence="2" id="KW-0808">Transferase</keyword>
<dbReference type="InterPro" id="IPR006083">
    <property type="entry name" value="PRK/URK"/>
</dbReference>
<sequence length="561" mass="63696">MKQIKVTIKEQQLSLAIGSTVEDVLLATHLVESCQTALYEDNPYVGALVNHELHSCSRALVADCTLEPIRLFSDMGKRMYRHSICYLLCAAVSMLYPQRRLVIGHSLGDGYYFSFDDDLTLNRTDIEAIETTMRSLVDQNHSIEEVTLPYQSALSYFEQNHFEQTAALLSTRNEPKVTLYRLQGYLDISYEPLLSETGLMKVWELKPYQDRGMLLRYPRSHNIKGLDPFVDNPLLFSIFKEYKAWGSILNVQSLGQLNQMGNQNTVESFIRLAEALQQKKIASIADQINLHSSVKAVLVAGPSSSGKTTFAHKLGLQLQVLGKKTIKISLDNYYLPPSQAPKDEFNKPDLEALEALDVPKFQEDLSRLFAGDAVQLPRFDFKSATRTYEKSPVQLDKRTILIIEGIHGMNPELTASLDRDLLFRVYISALTQLNLDDHNRISTTDNRIIRRMIRDNRTRGTDAETTLNMWPSVQRGEDRYIFPFQNNANVMINSALDYELGVLTTYAQPLLKMVKPAAGPAYETARRLLRFLEHVNPIPDTLVPYDSLLREFIGGSEFDVI</sequence>
<dbReference type="InterPro" id="IPR003593">
    <property type="entry name" value="AAA+_ATPase"/>
</dbReference>
<dbReference type="SUPFAM" id="SSF55186">
    <property type="entry name" value="ThrRS/AlaRS common domain"/>
    <property type="match status" value="1"/>
</dbReference>